<dbReference type="Proteomes" id="UP001062846">
    <property type="component" value="Chromosome 1"/>
</dbReference>
<reference evidence="1" key="1">
    <citation type="submission" date="2022-02" db="EMBL/GenBank/DDBJ databases">
        <title>Plant Genome Project.</title>
        <authorList>
            <person name="Zhang R.-G."/>
        </authorList>
    </citation>
    <scope>NUCLEOTIDE SEQUENCE</scope>
    <source>
        <strain evidence="1">AT1</strain>
    </source>
</reference>
<evidence type="ECO:0000313" key="1">
    <source>
        <dbReference type="EMBL" id="KAI8570625.1"/>
    </source>
</evidence>
<gene>
    <name evidence="1" type="ORF">RHMOL_Rhmol01G0050300</name>
</gene>
<accession>A0ACC0PYS2</accession>
<protein>
    <submittedName>
        <fullName evidence="1">Uncharacterized protein</fullName>
    </submittedName>
</protein>
<evidence type="ECO:0000313" key="2">
    <source>
        <dbReference type="Proteomes" id="UP001062846"/>
    </source>
</evidence>
<comment type="caution">
    <text evidence="1">The sequence shown here is derived from an EMBL/GenBank/DDBJ whole genome shotgun (WGS) entry which is preliminary data.</text>
</comment>
<dbReference type="EMBL" id="CM046388">
    <property type="protein sequence ID" value="KAI8570625.1"/>
    <property type="molecule type" value="Genomic_DNA"/>
</dbReference>
<organism evidence="1 2">
    <name type="scientific">Rhododendron molle</name>
    <name type="common">Chinese azalea</name>
    <name type="synonym">Azalea mollis</name>
    <dbReference type="NCBI Taxonomy" id="49168"/>
    <lineage>
        <taxon>Eukaryota</taxon>
        <taxon>Viridiplantae</taxon>
        <taxon>Streptophyta</taxon>
        <taxon>Embryophyta</taxon>
        <taxon>Tracheophyta</taxon>
        <taxon>Spermatophyta</taxon>
        <taxon>Magnoliopsida</taxon>
        <taxon>eudicotyledons</taxon>
        <taxon>Gunneridae</taxon>
        <taxon>Pentapetalae</taxon>
        <taxon>asterids</taxon>
        <taxon>Ericales</taxon>
        <taxon>Ericaceae</taxon>
        <taxon>Ericoideae</taxon>
        <taxon>Rhodoreae</taxon>
        <taxon>Rhododendron</taxon>
    </lineage>
</organism>
<sequence length="136" mass="15373">MVAEWWWLWCWDEGGLGFRRLRDWNKASIIKVLFNAGRSLNAKVASIVGPTGWRWSRAKNLVVRDIIAHPPMNFLPNIQQEDSVSWTLAANKIYSVQSAWSSLRASGPKVVWFQASCSTLGCHTMDDYSGQTSNQG</sequence>
<keyword evidence="2" id="KW-1185">Reference proteome</keyword>
<name>A0ACC0PYS2_RHOML</name>
<proteinExistence type="predicted"/>